<evidence type="ECO:0000256" key="1">
    <source>
        <dbReference type="SAM" id="MobiDB-lite"/>
    </source>
</evidence>
<accession>A0AAV7P7Y2</accession>
<sequence length="95" mass="10076">MERQTPDCGTTGRCSLGLSQRAGAGANWPGWPDRSCAAAARLRQADHRAGAVRGGSRWPDQPDRGRASAAIPRRAVYPPRFRFLSTGAAAFPGQG</sequence>
<dbReference type="Proteomes" id="UP001066276">
    <property type="component" value="Chromosome 7"/>
</dbReference>
<gene>
    <name evidence="2" type="ORF">NDU88_002782</name>
</gene>
<evidence type="ECO:0000313" key="2">
    <source>
        <dbReference type="EMBL" id="KAJ1124321.1"/>
    </source>
</evidence>
<keyword evidence="3" id="KW-1185">Reference proteome</keyword>
<evidence type="ECO:0000313" key="3">
    <source>
        <dbReference type="Proteomes" id="UP001066276"/>
    </source>
</evidence>
<comment type="caution">
    <text evidence="2">The sequence shown here is derived from an EMBL/GenBank/DDBJ whole genome shotgun (WGS) entry which is preliminary data.</text>
</comment>
<reference evidence="2" key="1">
    <citation type="journal article" date="2022" name="bioRxiv">
        <title>Sequencing and chromosome-scale assembly of the giantPleurodeles waltlgenome.</title>
        <authorList>
            <person name="Brown T."/>
            <person name="Elewa A."/>
            <person name="Iarovenko S."/>
            <person name="Subramanian E."/>
            <person name="Araus A.J."/>
            <person name="Petzold A."/>
            <person name="Susuki M."/>
            <person name="Suzuki K.-i.T."/>
            <person name="Hayashi T."/>
            <person name="Toyoda A."/>
            <person name="Oliveira C."/>
            <person name="Osipova E."/>
            <person name="Leigh N.D."/>
            <person name="Simon A."/>
            <person name="Yun M.H."/>
        </authorList>
    </citation>
    <scope>NUCLEOTIDE SEQUENCE</scope>
    <source>
        <strain evidence="2">20211129_DDA</strain>
        <tissue evidence="2">Liver</tissue>
    </source>
</reference>
<organism evidence="2 3">
    <name type="scientific">Pleurodeles waltl</name>
    <name type="common">Iberian ribbed newt</name>
    <dbReference type="NCBI Taxonomy" id="8319"/>
    <lineage>
        <taxon>Eukaryota</taxon>
        <taxon>Metazoa</taxon>
        <taxon>Chordata</taxon>
        <taxon>Craniata</taxon>
        <taxon>Vertebrata</taxon>
        <taxon>Euteleostomi</taxon>
        <taxon>Amphibia</taxon>
        <taxon>Batrachia</taxon>
        <taxon>Caudata</taxon>
        <taxon>Salamandroidea</taxon>
        <taxon>Salamandridae</taxon>
        <taxon>Pleurodelinae</taxon>
        <taxon>Pleurodeles</taxon>
    </lineage>
</organism>
<dbReference type="AlphaFoldDB" id="A0AAV7P7Y2"/>
<proteinExistence type="predicted"/>
<name>A0AAV7P7Y2_PLEWA</name>
<protein>
    <submittedName>
        <fullName evidence="2">Uncharacterized protein</fullName>
    </submittedName>
</protein>
<dbReference type="EMBL" id="JANPWB010000011">
    <property type="protein sequence ID" value="KAJ1124321.1"/>
    <property type="molecule type" value="Genomic_DNA"/>
</dbReference>
<feature type="region of interest" description="Disordered" evidence="1">
    <location>
        <begin position="47"/>
        <end position="68"/>
    </location>
</feature>